<keyword evidence="10" id="KW-1185">Reference proteome</keyword>
<dbReference type="Gene3D" id="3.90.1150.10">
    <property type="entry name" value="Aspartate Aminotransferase, domain 1"/>
    <property type="match status" value="1"/>
</dbReference>
<evidence type="ECO:0000256" key="6">
    <source>
        <dbReference type="PIRSR" id="PIRSR602129-50"/>
    </source>
</evidence>
<evidence type="ECO:0000313" key="9">
    <source>
        <dbReference type="EMBL" id="CAL4158568.1"/>
    </source>
</evidence>
<keyword evidence="5 7" id="KW-0456">Lyase</keyword>
<proteinExistence type="inferred from homology"/>
<dbReference type="GO" id="GO:0006520">
    <property type="term" value="P:amino acid metabolic process"/>
    <property type="evidence" value="ECO:0007669"/>
    <property type="project" value="InterPro"/>
</dbReference>
<dbReference type="CDD" id="cd06450">
    <property type="entry name" value="DOPA_deC_like"/>
    <property type="match status" value="1"/>
</dbReference>
<keyword evidence="4 6" id="KW-0663">Pyridoxal phosphate</keyword>
<dbReference type="Pfam" id="PF00282">
    <property type="entry name" value="Pyridoxal_deC"/>
    <property type="match status" value="1"/>
</dbReference>
<feature type="region of interest" description="Disordered" evidence="8">
    <location>
        <begin position="586"/>
        <end position="609"/>
    </location>
</feature>
<reference evidence="9 10" key="1">
    <citation type="submission" date="2024-05" db="EMBL/GenBank/DDBJ databases">
        <authorList>
            <person name="Wallberg A."/>
        </authorList>
    </citation>
    <scope>NUCLEOTIDE SEQUENCE [LARGE SCALE GENOMIC DNA]</scope>
</reference>
<sequence>MNSTNFKDHGRDMVDYIANYQDNLLDRTVFPTVQPGYLKKLLPEDAPHKPESWEDIMKDVEDKILPGVTHWQHPRFHAYFPSGNSYPSILGDMLSSGLGCIGFSWASSPACTELENIVVNWLGKALTLPEGFLFGENSKGGGVIQSSASECVLVSFLAAREKKITQLMKEDPDADRYTLLSKLTAYCSNQAHSCAEKAAKIAFVRLRQLEPDSEVCLRGSTVQMAMEEDIANGLIPFYVEATLGTTSCCSYDNIAEIGPVCQEHDVWLHVDGAYAGSSFICPELREPFEGIHYASSFNLNTNKFLLTNFDCSVMWVQDQFSLTQSMNVDPIYLQHSYSEAVDYRHWGINLSRRFRSLKVWFVLRSYGITGLQQYVREHCRLAKLFEEYVKQDTRFELTSKAALGLVTFRLKGSDELNENLLKSINDSGRLHMIKSKMNNQLIIRFCICAENASDDDVDYAWETIQEFAHIVLGTVPETKDVQDTIQEEETLEEEEEVNNFPKDVLTPLITLIRRASMEQMLLGRQNQHALNPTVAPESIKEVSEDKEKDEEEDKVEEIVDVFDDVISPLITLMRRASQDQLVMMQQKRRNSVKRRSSRLSSGAVQVPVC</sequence>
<dbReference type="FunFam" id="3.40.640.10:FF:000025">
    <property type="entry name" value="Histidine decarboxylase"/>
    <property type="match status" value="1"/>
</dbReference>
<comment type="similarity">
    <text evidence="2 7">Belongs to the group II decarboxylase family.</text>
</comment>
<feature type="compositionally biased region" description="Basic residues" evidence="8">
    <location>
        <begin position="586"/>
        <end position="597"/>
    </location>
</feature>
<comment type="caution">
    <text evidence="9">The sequence shown here is derived from an EMBL/GenBank/DDBJ whole genome shotgun (WGS) entry which is preliminary data.</text>
</comment>
<evidence type="ECO:0000256" key="8">
    <source>
        <dbReference type="SAM" id="MobiDB-lite"/>
    </source>
</evidence>
<dbReference type="Proteomes" id="UP001497623">
    <property type="component" value="Unassembled WGS sequence"/>
</dbReference>
<name>A0AAV2S431_MEGNR</name>
<dbReference type="GO" id="GO:0005737">
    <property type="term" value="C:cytoplasm"/>
    <property type="evidence" value="ECO:0007669"/>
    <property type="project" value="TreeGrafter"/>
</dbReference>
<organism evidence="9 10">
    <name type="scientific">Meganyctiphanes norvegica</name>
    <name type="common">Northern krill</name>
    <name type="synonym">Thysanopoda norvegica</name>
    <dbReference type="NCBI Taxonomy" id="48144"/>
    <lineage>
        <taxon>Eukaryota</taxon>
        <taxon>Metazoa</taxon>
        <taxon>Ecdysozoa</taxon>
        <taxon>Arthropoda</taxon>
        <taxon>Crustacea</taxon>
        <taxon>Multicrustacea</taxon>
        <taxon>Malacostraca</taxon>
        <taxon>Eumalacostraca</taxon>
        <taxon>Eucarida</taxon>
        <taxon>Euphausiacea</taxon>
        <taxon>Euphausiidae</taxon>
        <taxon>Meganyctiphanes</taxon>
    </lineage>
</organism>
<dbReference type="GO" id="GO:0019752">
    <property type="term" value="P:carboxylic acid metabolic process"/>
    <property type="evidence" value="ECO:0007669"/>
    <property type="project" value="InterPro"/>
</dbReference>
<evidence type="ECO:0000313" key="10">
    <source>
        <dbReference type="Proteomes" id="UP001497623"/>
    </source>
</evidence>
<dbReference type="PANTHER" id="PTHR11999">
    <property type="entry name" value="GROUP II PYRIDOXAL-5-PHOSPHATE DECARBOXYLASE"/>
    <property type="match status" value="1"/>
</dbReference>
<feature type="modified residue" description="N6-(pyridoxal phosphate)lysine" evidence="6">
    <location>
        <position position="303"/>
    </location>
</feature>
<dbReference type="Gene3D" id="3.40.640.10">
    <property type="entry name" value="Type I PLP-dependent aspartate aminotransferase-like (Major domain)"/>
    <property type="match status" value="1"/>
</dbReference>
<accession>A0AAV2S431</accession>
<dbReference type="PANTHER" id="PTHR11999:SF70">
    <property type="entry name" value="MIP05841P"/>
    <property type="match status" value="1"/>
</dbReference>
<keyword evidence="3" id="KW-0210">Decarboxylase</keyword>
<evidence type="ECO:0008006" key="11">
    <source>
        <dbReference type="Google" id="ProtNLM"/>
    </source>
</evidence>
<dbReference type="SUPFAM" id="SSF53383">
    <property type="entry name" value="PLP-dependent transferases"/>
    <property type="match status" value="1"/>
</dbReference>
<dbReference type="GO" id="GO:0030170">
    <property type="term" value="F:pyridoxal phosphate binding"/>
    <property type="evidence" value="ECO:0007669"/>
    <property type="project" value="InterPro"/>
</dbReference>
<evidence type="ECO:0000256" key="1">
    <source>
        <dbReference type="ARBA" id="ARBA00001933"/>
    </source>
</evidence>
<dbReference type="Gene3D" id="1.20.1340.10">
    <property type="entry name" value="dopa decarboxylase, N-terminal domain"/>
    <property type="match status" value="1"/>
</dbReference>
<evidence type="ECO:0000256" key="5">
    <source>
        <dbReference type="ARBA" id="ARBA00023239"/>
    </source>
</evidence>
<gene>
    <name evidence="9" type="ORF">MNOR_LOCUS32097</name>
</gene>
<protein>
    <recommendedName>
        <fullName evidence="11">Tyrosine decarboxylase</fullName>
    </recommendedName>
</protein>
<dbReference type="FunFam" id="1.20.1340.10:FF:000001">
    <property type="entry name" value="Histidine decarboxylase"/>
    <property type="match status" value="1"/>
</dbReference>
<evidence type="ECO:0000256" key="7">
    <source>
        <dbReference type="RuleBase" id="RU000382"/>
    </source>
</evidence>
<comment type="cofactor">
    <cofactor evidence="1 6 7">
        <name>pyridoxal 5'-phosphate</name>
        <dbReference type="ChEBI" id="CHEBI:597326"/>
    </cofactor>
</comment>
<dbReference type="GO" id="GO:0016831">
    <property type="term" value="F:carboxy-lyase activity"/>
    <property type="evidence" value="ECO:0007669"/>
    <property type="project" value="UniProtKB-KW"/>
</dbReference>
<dbReference type="InterPro" id="IPR015421">
    <property type="entry name" value="PyrdxlP-dep_Trfase_major"/>
</dbReference>
<dbReference type="AlphaFoldDB" id="A0AAV2S431"/>
<dbReference type="InterPro" id="IPR010977">
    <property type="entry name" value="Aromatic_deC"/>
</dbReference>
<evidence type="ECO:0000256" key="4">
    <source>
        <dbReference type="ARBA" id="ARBA00022898"/>
    </source>
</evidence>
<feature type="non-terminal residue" evidence="9">
    <location>
        <position position="609"/>
    </location>
</feature>
<evidence type="ECO:0000256" key="3">
    <source>
        <dbReference type="ARBA" id="ARBA00022793"/>
    </source>
</evidence>
<dbReference type="EMBL" id="CAXKWB010042849">
    <property type="protein sequence ID" value="CAL4158568.1"/>
    <property type="molecule type" value="Genomic_DNA"/>
</dbReference>
<dbReference type="PRINTS" id="PR00800">
    <property type="entry name" value="YHDCRBOXLASE"/>
</dbReference>
<feature type="region of interest" description="Disordered" evidence="8">
    <location>
        <begin position="535"/>
        <end position="554"/>
    </location>
</feature>
<evidence type="ECO:0000256" key="2">
    <source>
        <dbReference type="ARBA" id="ARBA00009533"/>
    </source>
</evidence>
<dbReference type="InterPro" id="IPR002129">
    <property type="entry name" value="PyrdxlP-dep_de-COase"/>
</dbReference>
<dbReference type="InterPro" id="IPR015422">
    <property type="entry name" value="PyrdxlP-dep_Trfase_small"/>
</dbReference>
<dbReference type="InterPro" id="IPR015424">
    <property type="entry name" value="PyrdxlP-dep_Trfase"/>
</dbReference>